<evidence type="ECO:0000313" key="2">
    <source>
        <dbReference type="EMBL" id="MBW4865174.1"/>
    </source>
</evidence>
<reference evidence="2" key="1">
    <citation type="submission" date="2021-07" db="EMBL/GenBank/DDBJ databases">
        <title>Genomic diversity and antimicrobial resistance of Prevotella spp. isolated from chronic lung disease airways.</title>
        <authorList>
            <person name="Webb K.A."/>
            <person name="Olagoke O.S."/>
            <person name="Baird T."/>
            <person name="Neill J."/>
            <person name="Pham A."/>
            <person name="Wells T.J."/>
            <person name="Ramsay K.A."/>
            <person name="Bell S.C."/>
            <person name="Sarovich D.S."/>
            <person name="Price E.P."/>
        </authorList>
    </citation>
    <scope>NUCLEOTIDE SEQUENCE</scope>
    <source>
        <strain evidence="2">SCHI0047.S.3</strain>
    </source>
</reference>
<name>A0AAW4NNA0_9BACT</name>
<dbReference type="RefSeq" id="WP_007135069.1">
    <property type="nucleotide sequence ID" value="NZ_CABKPN010000001.1"/>
</dbReference>
<dbReference type="Proteomes" id="UP001196873">
    <property type="component" value="Unassembled WGS sequence"/>
</dbReference>
<dbReference type="InterPro" id="IPR005502">
    <property type="entry name" value="Ribosyl_crysJ1"/>
</dbReference>
<comment type="cofactor">
    <cofactor evidence="1">
        <name>Mg(2+)</name>
        <dbReference type="ChEBI" id="CHEBI:18420"/>
    </cofactor>
    <text evidence="1">Binds 2 magnesium ions per subunit.</text>
</comment>
<protein>
    <submittedName>
        <fullName evidence="2">ADP-ribosylglycohydrolase family protein</fullName>
    </submittedName>
</protein>
<dbReference type="InterPro" id="IPR036705">
    <property type="entry name" value="Ribosyl_crysJ1_sf"/>
</dbReference>
<gene>
    <name evidence="2" type="ORF">KZY68_03880</name>
</gene>
<keyword evidence="1" id="KW-0479">Metal-binding</keyword>
<dbReference type="PANTHER" id="PTHR16222:SF12">
    <property type="entry name" value="ADP-RIBOSYLGLYCOHYDROLASE-RELATED"/>
    <property type="match status" value="1"/>
</dbReference>
<keyword evidence="1" id="KW-0460">Magnesium</keyword>
<dbReference type="AlphaFoldDB" id="A0AAW4NNA0"/>
<feature type="binding site" evidence="1">
    <location>
        <position position="216"/>
    </location>
    <ligand>
        <name>Mg(2+)</name>
        <dbReference type="ChEBI" id="CHEBI:18420"/>
        <label>1</label>
    </ligand>
</feature>
<dbReference type="SUPFAM" id="SSF101478">
    <property type="entry name" value="ADP-ribosylglycohydrolase"/>
    <property type="match status" value="1"/>
</dbReference>
<feature type="binding site" evidence="1">
    <location>
        <position position="35"/>
    </location>
    <ligand>
        <name>Mg(2+)</name>
        <dbReference type="ChEBI" id="CHEBI:18420"/>
        <label>1</label>
    </ligand>
</feature>
<proteinExistence type="predicted"/>
<organism evidence="2 3">
    <name type="scientific">Segatella salivae</name>
    <dbReference type="NCBI Taxonomy" id="228604"/>
    <lineage>
        <taxon>Bacteria</taxon>
        <taxon>Pseudomonadati</taxon>
        <taxon>Bacteroidota</taxon>
        <taxon>Bacteroidia</taxon>
        <taxon>Bacteroidales</taxon>
        <taxon>Prevotellaceae</taxon>
        <taxon>Segatella</taxon>
    </lineage>
</organism>
<feature type="binding site" evidence="1">
    <location>
        <position position="36"/>
    </location>
    <ligand>
        <name>Mg(2+)</name>
        <dbReference type="ChEBI" id="CHEBI:18420"/>
        <label>1</label>
    </ligand>
</feature>
<sequence>MLGAIIGDIVGSRFEFSKQTTFDFELFTPDCDFTDDTICTVAVADAILNNKPYRETIHEWCRRYPTPKGGYGSLFQRWIDSENPQPYGSSDNGSAMRVSPVGWLFDEYKDVLHEAEACAAVSHNHPDSINGAQCVATLIYWLRTCRITKDEIESAVKRNFGYRMMPLKDIYKIGSENHFDGLCNETVPYAIRCFLESNSFEDAIRYAVAAGGDTDTKANICGSIAESYYEIPEEMIEKAYSYLPDDMLDVITQFYDRIQSEL</sequence>
<evidence type="ECO:0000313" key="3">
    <source>
        <dbReference type="Proteomes" id="UP001196873"/>
    </source>
</evidence>
<dbReference type="InterPro" id="IPR050792">
    <property type="entry name" value="ADP-ribosylglycohydrolase"/>
</dbReference>
<dbReference type="PANTHER" id="PTHR16222">
    <property type="entry name" value="ADP-RIBOSYLGLYCOHYDROLASE"/>
    <property type="match status" value="1"/>
</dbReference>
<dbReference type="EMBL" id="JAHXRF010000004">
    <property type="protein sequence ID" value="MBW4865174.1"/>
    <property type="molecule type" value="Genomic_DNA"/>
</dbReference>
<dbReference type="Gene3D" id="1.10.4080.10">
    <property type="entry name" value="ADP-ribosylation/Crystallin J1"/>
    <property type="match status" value="1"/>
</dbReference>
<accession>A0AAW4NNA0</accession>
<comment type="caution">
    <text evidence="2">The sequence shown here is derived from an EMBL/GenBank/DDBJ whole genome shotgun (WGS) entry which is preliminary data.</text>
</comment>
<feature type="binding site" evidence="1">
    <location>
        <position position="213"/>
    </location>
    <ligand>
        <name>Mg(2+)</name>
        <dbReference type="ChEBI" id="CHEBI:18420"/>
        <label>1</label>
    </ligand>
</feature>
<feature type="binding site" evidence="1">
    <location>
        <position position="215"/>
    </location>
    <ligand>
        <name>Mg(2+)</name>
        <dbReference type="ChEBI" id="CHEBI:18420"/>
        <label>1</label>
    </ligand>
</feature>
<feature type="binding site" evidence="1">
    <location>
        <position position="34"/>
    </location>
    <ligand>
        <name>Mg(2+)</name>
        <dbReference type="ChEBI" id="CHEBI:18420"/>
        <label>1</label>
    </ligand>
</feature>
<evidence type="ECO:0000256" key="1">
    <source>
        <dbReference type="PIRSR" id="PIRSR605502-1"/>
    </source>
</evidence>
<dbReference type="Pfam" id="PF03747">
    <property type="entry name" value="ADP_ribosyl_GH"/>
    <property type="match status" value="1"/>
</dbReference>
<dbReference type="GO" id="GO:0046872">
    <property type="term" value="F:metal ion binding"/>
    <property type="evidence" value="ECO:0007669"/>
    <property type="project" value="UniProtKB-KW"/>
</dbReference>